<sequence>MAALLKKRAVAQFSQVIQEEAKPIKKLKLVHRPPSFVSLDLQSVATSHDALQRLLHFEEDLSITREAAPNIVRELLDYFHKEKEPLVRCKIAFILGEIVKLPDFNSESLVDDIMLLLKSEKSHKVIGKLIEVLEVIGKSTPQNAELHKQLIDNVQQYLKDPSHIARCSCVNLIGSIGSPDQVLEAGANLEENISVQSLLTSLTRDQDPRVRSSALKAMEACNSLKDDYEGVRLAAIKLIWVLSHQFPESNVTVPDSQEEIRLVDDGFAKICDMVNDISVKVRVEASSLLGSLHQVSAKFLDQTLDKKLMSNMRVCGWSTGQKWADDAPKQELEAEDVSLMNIGACGAFVHGTEDEFLEVRNAALDSLCELAVQSESFANKSQDYIIDMFNDEIESVRQNAINSLRKLSHLITLREDQLEIILGVLQIPGRTDLCVEISDAPIPDTTNFVQQSLRQLDNIVSMDTTTAEEIDLKQIIQLDEKVSASAECVCMFLQSQLLLTKLMTSNHWMCTNSVTDENILNTVDNILRILQKIELLFLGLGNTELAMVRQTQLKAQCLQILIQLKTDSKQYVKLKAEFLQALNQTNK</sequence>
<dbReference type="Proteomes" id="UP001217089">
    <property type="component" value="Unassembled WGS sequence"/>
</dbReference>
<evidence type="ECO:0000259" key="1">
    <source>
        <dbReference type="Pfam" id="PF24493"/>
    </source>
</evidence>
<organism evidence="2 3">
    <name type="scientific">Tegillarca granosa</name>
    <name type="common">Malaysian cockle</name>
    <name type="synonym">Anadara granosa</name>
    <dbReference type="NCBI Taxonomy" id="220873"/>
    <lineage>
        <taxon>Eukaryota</taxon>
        <taxon>Metazoa</taxon>
        <taxon>Spiralia</taxon>
        <taxon>Lophotrochozoa</taxon>
        <taxon>Mollusca</taxon>
        <taxon>Bivalvia</taxon>
        <taxon>Autobranchia</taxon>
        <taxon>Pteriomorphia</taxon>
        <taxon>Arcoida</taxon>
        <taxon>Arcoidea</taxon>
        <taxon>Arcidae</taxon>
        <taxon>Tegillarca</taxon>
    </lineage>
</organism>
<dbReference type="InterPro" id="IPR056235">
    <property type="entry name" value="INTS4_8HBD"/>
</dbReference>
<dbReference type="InterPro" id="IPR016024">
    <property type="entry name" value="ARM-type_fold"/>
</dbReference>
<dbReference type="PANTHER" id="PTHR20938:SF0">
    <property type="entry name" value="INTEGRATOR COMPLEX SUBUNIT 4"/>
    <property type="match status" value="1"/>
</dbReference>
<dbReference type="PANTHER" id="PTHR20938">
    <property type="entry name" value="INTEGRATOR COMPLEX SUBUNIT 4"/>
    <property type="match status" value="1"/>
</dbReference>
<proteinExistence type="predicted"/>
<name>A0ABQ9F0I2_TEGGR</name>
<dbReference type="InterPro" id="IPR011989">
    <property type="entry name" value="ARM-like"/>
</dbReference>
<dbReference type="EMBL" id="JARBDR010000640">
    <property type="protein sequence ID" value="KAJ8310897.1"/>
    <property type="molecule type" value="Genomic_DNA"/>
</dbReference>
<dbReference type="SUPFAM" id="SSF48371">
    <property type="entry name" value="ARM repeat"/>
    <property type="match status" value="1"/>
</dbReference>
<keyword evidence="3" id="KW-1185">Reference proteome</keyword>
<evidence type="ECO:0000313" key="3">
    <source>
        <dbReference type="Proteomes" id="UP001217089"/>
    </source>
</evidence>
<dbReference type="Gene3D" id="1.25.10.10">
    <property type="entry name" value="Leucine-rich Repeat Variant"/>
    <property type="match status" value="2"/>
</dbReference>
<feature type="domain" description="INTS4 8 helical bundle" evidence="1">
    <location>
        <begin position="447"/>
        <end position="586"/>
    </location>
</feature>
<accession>A0ABQ9F0I2</accession>
<gene>
    <name evidence="2" type="ORF">KUTeg_012762</name>
</gene>
<comment type="caution">
    <text evidence="2">The sequence shown here is derived from an EMBL/GenBank/DDBJ whole genome shotgun (WGS) entry which is preliminary data.</text>
</comment>
<dbReference type="Pfam" id="PF24493">
    <property type="entry name" value="INTS4_8HBD"/>
    <property type="match status" value="1"/>
</dbReference>
<protein>
    <recommendedName>
        <fullName evidence="1">INTS4 8 helical bundle domain-containing protein</fullName>
    </recommendedName>
</protein>
<evidence type="ECO:0000313" key="2">
    <source>
        <dbReference type="EMBL" id="KAJ8310897.1"/>
    </source>
</evidence>
<reference evidence="2 3" key="1">
    <citation type="submission" date="2022-12" db="EMBL/GenBank/DDBJ databases">
        <title>Chromosome-level genome of Tegillarca granosa.</title>
        <authorList>
            <person name="Kim J."/>
        </authorList>
    </citation>
    <scope>NUCLEOTIDE SEQUENCE [LARGE SCALE GENOMIC DNA]</scope>
    <source>
        <strain evidence="2">Teg-2019</strain>
        <tissue evidence="2">Adductor muscle</tissue>
    </source>
</reference>